<reference evidence="2 3" key="1">
    <citation type="submission" date="2016-01" db="EMBL/GenBank/DDBJ databases">
        <title>The new phylogeny of the genus Mycobacterium.</title>
        <authorList>
            <person name="Tarcisio F."/>
            <person name="Conor M."/>
            <person name="Antonella G."/>
            <person name="Elisabetta G."/>
            <person name="Giulia F.S."/>
            <person name="Sara T."/>
            <person name="Anna F."/>
            <person name="Clotilde B."/>
            <person name="Roberto B."/>
            <person name="Veronica D.S."/>
            <person name="Fabio R."/>
            <person name="Monica P."/>
            <person name="Olivier J."/>
            <person name="Enrico T."/>
            <person name="Nicola S."/>
        </authorList>
    </citation>
    <scope>NUCLEOTIDE SEQUENCE [LARGE SCALE GENOMIC DNA]</scope>
    <source>
        <strain evidence="2 3">DSM 45176</strain>
    </source>
</reference>
<keyword evidence="3" id="KW-1185">Reference proteome</keyword>
<feature type="region of interest" description="Disordered" evidence="1">
    <location>
        <begin position="1"/>
        <end position="26"/>
    </location>
</feature>
<dbReference type="Proteomes" id="UP000193087">
    <property type="component" value="Unassembled WGS sequence"/>
</dbReference>
<dbReference type="EMBL" id="LQPQ01000110">
    <property type="protein sequence ID" value="ORW75580.1"/>
    <property type="molecule type" value="Genomic_DNA"/>
</dbReference>
<dbReference type="AlphaFoldDB" id="A0A1X2CI21"/>
<name>A0A1X2CI21_9MYCO</name>
<comment type="caution">
    <text evidence="2">The sequence shown here is derived from an EMBL/GenBank/DDBJ whole genome shotgun (WGS) entry which is preliminary data.</text>
</comment>
<dbReference type="RefSeq" id="WP_085251260.1">
    <property type="nucleotide sequence ID" value="NZ_CAJMWI010000001.1"/>
</dbReference>
<sequence length="194" mass="21765">MKHHHMHGRRYGRPGGWQQAEQPDASGAAEWFAGRLPDDWFVGDPTVIVDREEITVLGRLAEPESSGEAESKARSEGRVSRFREETRPERMRIADEAQDRYGRKVSWGVEVGSQTGTERILFTHIAVPVMTRLKQPERQVLDTLVDAGVARSRADALAWSVKLVGEHTEEWLAKLRDAMSAVDDVRAQGPDLQA</sequence>
<feature type="compositionally biased region" description="Basic and acidic residues" evidence="1">
    <location>
        <begin position="69"/>
        <end position="87"/>
    </location>
</feature>
<protein>
    <submittedName>
        <fullName evidence="2">Uncharacterized protein</fullName>
    </submittedName>
</protein>
<evidence type="ECO:0000256" key="1">
    <source>
        <dbReference type="SAM" id="MobiDB-lite"/>
    </source>
</evidence>
<feature type="region of interest" description="Disordered" evidence="1">
    <location>
        <begin position="60"/>
        <end position="87"/>
    </location>
</feature>
<evidence type="ECO:0000313" key="2">
    <source>
        <dbReference type="EMBL" id="ORW75580.1"/>
    </source>
</evidence>
<gene>
    <name evidence="2" type="ORF">AWC22_22750</name>
</gene>
<dbReference type="OrthoDB" id="3290566at2"/>
<evidence type="ECO:0000313" key="3">
    <source>
        <dbReference type="Proteomes" id="UP000193087"/>
    </source>
</evidence>
<dbReference type="STRING" id="486698.AWC22_22750"/>
<proteinExistence type="predicted"/>
<dbReference type="GeneID" id="93496147"/>
<organism evidence="2 3">
    <name type="scientific">Mycobacterium riyadhense</name>
    <dbReference type="NCBI Taxonomy" id="486698"/>
    <lineage>
        <taxon>Bacteria</taxon>
        <taxon>Bacillati</taxon>
        <taxon>Actinomycetota</taxon>
        <taxon>Actinomycetes</taxon>
        <taxon>Mycobacteriales</taxon>
        <taxon>Mycobacteriaceae</taxon>
        <taxon>Mycobacterium</taxon>
    </lineage>
</organism>
<accession>A0A1X2CI21</accession>
<feature type="compositionally biased region" description="Basic residues" evidence="1">
    <location>
        <begin position="1"/>
        <end position="12"/>
    </location>
</feature>